<keyword evidence="3" id="KW-0344">Guanine-nucleotide releasing factor</keyword>
<evidence type="ECO:0000256" key="3">
    <source>
        <dbReference type="ARBA" id="ARBA00022658"/>
    </source>
</evidence>
<keyword evidence="4" id="KW-1133">Transmembrane helix</keyword>
<dbReference type="AlphaFoldDB" id="A0A8C9FSB0"/>
<accession>A0A8C9FSB0</accession>
<evidence type="ECO:0000313" key="6">
    <source>
        <dbReference type="Ensembl" id="ENSPSTP00000019288.1"/>
    </source>
</evidence>
<reference evidence="6" key="1">
    <citation type="submission" date="2025-08" db="UniProtKB">
        <authorList>
            <consortium name="Ensembl"/>
        </authorList>
    </citation>
    <scope>IDENTIFICATION</scope>
</reference>
<dbReference type="GO" id="GO:0005085">
    <property type="term" value="F:guanyl-nucleotide exchange factor activity"/>
    <property type="evidence" value="ECO:0007669"/>
    <property type="project" value="UniProtKB-KW"/>
</dbReference>
<evidence type="ECO:0000256" key="1">
    <source>
        <dbReference type="ARBA" id="ARBA00004496"/>
    </source>
</evidence>
<reference evidence="6" key="2">
    <citation type="submission" date="2025-09" db="UniProtKB">
        <authorList>
            <consortium name="Ensembl"/>
        </authorList>
    </citation>
    <scope>IDENTIFICATION</scope>
</reference>
<organism evidence="6 7">
    <name type="scientific">Pavo cristatus</name>
    <name type="common">Indian peafowl</name>
    <name type="synonym">Blue peafowl</name>
    <dbReference type="NCBI Taxonomy" id="9049"/>
    <lineage>
        <taxon>Eukaryota</taxon>
        <taxon>Metazoa</taxon>
        <taxon>Chordata</taxon>
        <taxon>Craniata</taxon>
        <taxon>Vertebrata</taxon>
        <taxon>Euteleostomi</taxon>
        <taxon>Archelosauria</taxon>
        <taxon>Archosauria</taxon>
        <taxon>Dinosauria</taxon>
        <taxon>Saurischia</taxon>
        <taxon>Theropoda</taxon>
        <taxon>Coelurosauria</taxon>
        <taxon>Aves</taxon>
        <taxon>Neognathae</taxon>
        <taxon>Galloanserae</taxon>
        <taxon>Galliformes</taxon>
        <taxon>Phasianidae</taxon>
        <taxon>Phasianinae</taxon>
        <taxon>Pavo</taxon>
    </lineage>
</organism>
<dbReference type="PANTHER" id="PTHR47544">
    <property type="entry name" value="RHO GUANINE NUCLEOTIDE EXCHANGE FACTOR 4"/>
    <property type="match status" value="1"/>
</dbReference>
<keyword evidence="4" id="KW-0472">Membrane</keyword>
<dbReference type="SMART" id="SM00233">
    <property type="entry name" value="PH"/>
    <property type="match status" value="1"/>
</dbReference>
<dbReference type="InterPro" id="IPR001849">
    <property type="entry name" value="PH_domain"/>
</dbReference>
<dbReference type="CDD" id="cd01224">
    <property type="entry name" value="PH_Collybistin_ASEF"/>
    <property type="match status" value="1"/>
</dbReference>
<dbReference type="PANTHER" id="PTHR47544:SF5">
    <property type="entry name" value="SPERMATOGENESIS-ASSOCIATED 13"/>
    <property type="match status" value="1"/>
</dbReference>
<dbReference type="InterPro" id="IPR055251">
    <property type="entry name" value="SOS1_NGEF_PH"/>
</dbReference>
<dbReference type="PROSITE" id="PS50003">
    <property type="entry name" value="PH_DOMAIN"/>
    <property type="match status" value="1"/>
</dbReference>
<dbReference type="SUPFAM" id="SSF48065">
    <property type="entry name" value="DBL homology domain (DH-domain)"/>
    <property type="match status" value="1"/>
</dbReference>
<feature type="transmembrane region" description="Helical" evidence="4">
    <location>
        <begin position="201"/>
        <end position="219"/>
    </location>
</feature>
<keyword evidence="4" id="KW-0812">Transmembrane</keyword>
<name>A0A8C9FSB0_PAVCR</name>
<dbReference type="GO" id="GO:0005737">
    <property type="term" value="C:cytoplasm"/>
    <property type="evidence" value="ECO:0007669"/>
    <property type="project" value="UniProtKB-SubCell"/>
</dbReference>
<evidence type="ECO:0000256" key="4">
    <source>
        <dbReference type="SAM" id="Phobius"/>
    </source>
</evidence>
<dbReference type="Gene3D" id="1.20.900.10">
    <property type="entry name" value="Dbl homology (DH) domain"/>
    <property type="match status" value="1"/>
</dbReference>
<feature type="domain" description="PH" evidence="5">
    <location>
        <begin position="59"/>
        <end position="165"/>
    </location>
</feature>
<keyword evidence="2" id="KW-0963">Cytoplasm</keyword>
<protein>
    <recommendedName>
        <fullName evidence="5">PH domain-containing protein</fullName>
    </recommendedName>
</protein>
<evidence type="ECO:0000313" key="7">
    <source>
        <dbReference type="Proteomes" id="UP000694428"/>
    </source>
</evidence>
<dbReference type="InterPro" id="IPR035899">
    <property type="entry name" value="DBL_dom_sf"/>
</dbReference>
<dbReference type="InterPro" id="IPR011993">
    <property type="entry name" value="PH-like_dom_sf"/>
</dbReference>
<evidence type="ECO:0000256" key="2">
    <source>
        <dbReference type="ARBA" id="ARBA00022490"/>
    </source>
</evidence>
<dbReference type="Proteomes" id="UP000694428">
    <property type="component" value="Unplaced"/>
</dbReference>
<dbReference type="Gene3D" id="2.30.29.30">
    <property type="entry name" value="Pleckstrin-homology domain (PH domain)/Phosphotyrosine-binding domain (PTB)"/>
    <property type="match status" value="1"/>
</dbReference>
<proteinExistence type="predicted"/>
<comment type="subcellular location">
    <subcellularLocation>
        <location evidence="1">Cytoplasm</location>
    </subcellularLocation>
</comment>
<dbReference type="Pfam" id="PF22697">
    <property type="entry name" value="SOS1_NGEF_PH"/>
    <property type="match status" value="1"/>
</dbReference>
<dbReference type="SUPFAM" id="SSF50729">
    <property type="entry name" value="PH domain-like"/>
    <property type="match status" value="1"/>
</dbReference>
<evidence type="ECO:0000259" key="5">
    <source>
        <dbReference type="PROSITE" id="PS50003"/>
    </source>
</evidence>
<keyword evidence="7" id="KW-1185">Reference proteome</keyword>
<dbReference type="Ensembl" id="ENSPSTT00000020206.1">
    <property type="protein sequence ID" value="ENSPSTP00000019288.1"/>
    <property type="gene ID" value="ENSPSTG00000013933.1"/>
</dbReference>
<sequence>MPTFHSDYNNIKAAYEAMKNVACLINERKRRLESIDKIARWQVSIVDWEGPDVLARSSELIHSGELTKISKQGKSQQRTFFLFDHQLVFCKKDLLRRDILYYKDRIDMDEMELVDTEDGRDKDFNINVKNAFKIINRATEEVHLFCAKKQEDKKRWMEACESERRRVREDKEMGMEISENQKKQAMQNARKSRHGKMKGRCLRMALCSCFIAVCLLSGISTGIEFLKLLPFLLGFTWRLNYSHQPNFKLKYLCELPTKSVSQSPLESKLPLSLY</sequence>